<dbReference type="PANTHER" id="PTHR43775">
    <property type="entry name" value="FATTY ACID SYNTHASE"/>
    <property type="match status" value="1"/>
</dbReference>
<dbReference type="GO" id="GO:0006633">
    <property type="term" value="P:fatty acid biosynthetic process"/>
    <property type="evidence" value="ECO:0007669"/>
    <property type="project" value="TreeGrafter"/>
</dbReference>
<comment type="caution">
    <text evidence="4">The sequence shown here is derived from an EMBL/GenBank/DDBJ whole genome shotgun (WGS) entry which is preliminary data.</text>
</comment>
<keyword evidence="2" id="KW-0597">Phosphoprotein</keyword>
<dbReference type="InterPro" id="IPR050091">
    <property type="entry name" value="PKS_NRPS_Biosynth_Enz"/>
</dbReference>
<dbReference type="SUPFAM" id="SSF52151">
    <property type="entry name" value="FabD/lysophospholipase-like"/>
    <property type="match status" value="1"/>
</dbReference>
<protein>
    <submittedName>
        <fullName evidence="4">Acyltransferase domain-containing protein</fullName>
    </submittedName>
</protein>
<keyword evidence="4" id="KW-0808">Transferase</keyword>
<feature type="non-terminal residue" evidence="4">
    <location>
        <position position="96"/>
    </location>
</feature>
<dbReference type="GO" id="GO:0004312">
    <property type="term" value="F:fatty acid synthase activity"/>
    <property type="evidence" value="ECO:0007669"/>
    <property type="project" value="TreeGrafter"/>
</dbReference>
<dbReference type="PANTHER" id="PTHR43775:SF37">
    <property type="entry name" value="SI:DKEY-61P9.11"/>
    <property type="match status" value="1"/>
</dbReference>
<dbReference type="AlphaFoldDB" id="A0A426TSR6"/>
<evidence type="ECO:0000313" key="4">
    <source>
        <dbReference type="EMBL" id="RRR67251.1"/>
    </source>
</evidence>
<dbReference type="InterPro" id="IPR014043">
    <property type="entry name" value="Acyl_transferase_dom"/>
</dbReference>
<proteinExistence type="predicted"/>
<dbReference type="InterPro" id="IPR001227">
    <property type="entry name" value="Ac_transferase_dom_sf"/>
</dbReference>
<keyword evidence="1" id="KW-0596">Phosphopantetheine</keyword>
<evidence type="ECO:0000259" key="3">
    <source>
        <dbReference type="SMART" id="SM00827"/>
    </source>
</evidence>
<feature type="domain" description="Malonyl-CoA:ACP transacylase (MAT)" evidence="3">
    <location>
        <begin position="1"/>
        <end position="96"/>
    </location>
</feature>
<sequence>MGLALYANEPIFRAALDQCAALLADELDRPLHEILADPEVIDQTRYTQPALFALEYALAQLWLAWGIEPQVLIGHSVGELVAACLAGVFSLADGLK</sequence>
<dbReference type="Proteomes" id="UP000280307">
    <property type="component" value="Unassembled WGS sequence"/>
</dbReference>
<keyword evidence="4" id="KW-0012">Acyltransferase</keyword>
<dbReference type="InterPro" id="IPR016035">
    <property type="entry name" value="Acyl_Trfase/lysoPLipase"/>
</dbReference>
<evidence type="ECO:0000313" key="5">
    <source>
        <dbReference type="Proteomes" id="UP000280307"/>
    </source>
</evidence>
<dbReference type="SMART" id="SM00827">
    <property type="entry name" value="PKS_AT"/>
    <property type="match status" value="1"/>
</dbReference>
<name>A0A426TSR6_9CHLR</name>
<dbReference type="EMBL" id="RSAS01000800">
    <property type="protein sequence ID" value="RRR67251.1"/>
    <property type="molecule type" value="Genomic_DNA"/>
</dbReference>
<evidence type="ECO:0000256" key="1">
    <source>
        <dbReference type="ARBA" id="ARBA00022450"/>
    </source>
</evidence>
<dbReference type="Gene3D" id="3.40.366.10">
    <property type="entry name" value="Malonyl-Coenzyme A Acyl Carrier Protein, domain 2"/>
    <property type="match status" value="1"/>
</dbReference>
<reference evidence="4 5" key="1">
    <citation type="submission" date="2018-12" db="EMBL/GenBank/DDBJ databases">
        <title>Genome Sequence of Candidatus Viridilinea halotolerans isolated from saline sulfide-rich spring.</title>
        <authorList>
            <person name="Grouzdev D.S."/>
            <person name="Burganskaya E.I."/>
            <person name="Krutkina M.S."/>
            <person name="Sukhacheva M.V."/>
            <person name="Gorlenko V.M."/>
        </authorList>
    </citation>
    <scope>NUCLEOTIDE SEQUENCE [LARGE SCALE GENOMIC DNA]</scope>
    <source>
        <strain evidence="4">Chok-6</strain>
    </source>
</reference>
<accession>A0A426TSR6</accession>
<organism evidence="4 5">
    <name type="scientific">Candidatus Viridilinea halotolerans</name>
    <dbReference type="NCBI Taxonomy" id="2491704"/>
    <lineage>
        <taxon>Bacteria</taxon>
        <taxon>Bacillati</taxon>
        <taxon>Chloroflexota</taxon>
        <taxon>Chloroflexia</taxon>
        <taxon>Chloroflexales</taxon>
        <taxon>Chloroflexineae</taxon>
        <taxon>Oscillochloridaceae</taxon>
        <taxon>Candidatus Viridilinea</taxon>
    </lineage>
</organism>
<gene>
    <name evidence="4" type="ORF">EI684_19240</name>
</gene>
<dbReference type="Pfam" id="PF00698">
    <property type="entry name" value="Acyl_transf_1"/>
    <property type="match status" value="1"/>
</dbReference>
<evidence type="ECO:0000256" key="2">
    <source>
        <dbReference type="ARBA" id="ARBA00022553"/>
    </source>
</evidence>